<dbReference type="SUPFAM" id="SSF49299">
    <property type="entry name" value="PKD domain"/>
    <property type="match status" value="2"/>
</dbReference>
<keyword evidence="1" id="KW-0732">Signal</keyword>
<protein>
    <submittedName>
        <fullName evidence="3">PKD domain-containing protein</fullName>
    </submittedName>
</protein>
<sequence length="440" mass="49109">MKLILVKFRSIIWSSMLTVVFAMSMCTTKTDPVPAPNASFSYTPNSNLTAPITISFTNTSTNADSYLWTYGNGQTDTDEDLTLQISTGGTYTITLKAIGKGGSDTYSRTISVENPTVVTPPATQPTADFTFSPSSNLTAPIKITFTNTSKNASSYKWDFGDGTTSVETNPTKEYNRAGNYEVKLTATDTRSQSTQKSTIISVKGAAAPPTTSNINPFRYLARHATSLQSKELTARSFRITRPTPVVIMNTSRYASQAGLMTADEYAKFINNGAFQGWGVFDKQNGYEFLTLDPGTYYVGVRDASGNSKENYYCYQVYYATQIPESDRCEFVDIYIKDLKTLQAGEYLYHKFTIQEGFRYVFNGGYSSWNLRGYFIPESELANFTSGRTFQSYTDYVAGADGTLAVEELKLPAGNYYFVFKNTLTKLPLNITYFMERYRRL</sequence>
<dbReference type="SMART" id="SM00089">
    <property type="entry name" value="PKD"/>
    <property type="match status" value="2"/>
</dbReference>
<dbReference type="RefSeq" id="WP_381522082.1">
    <property type="nucleotide sequence ID" value="NZ_JBHULN010000005.1"/>
</dbReference>
<evidence type="ECO:0000313" key="4">
    <source>
        <dbReference type="Proteomes" id="UP001597469"/>
    </source>
</evidence>
<dbReference type="CDD" id="cd00146">
    <property type="entry name" value="PKD"/>
    <property type="match status" value="2"/>
</dbReference>
<dbReference type="InterPro" id="IPR013783">
    <property type="entry name" value="Ig-like_fold"/>
</dbReference>
<feature type="domain" description="PKD" evidence="2">
    <location>
        <begin position="35"/>
        <end position="119"/>
    </location>
</feature>
<keyword evidence="4" id="KW-1185">Reference proteome</keyword>
<evidence type="ECO:0000259" key="2">
    <source>
        <dbReference type="PROSITE" id="PS50093"/>
    </source>
</evidence>
<reference evidence="4" key="1">
    <citation type="journal article" date="2019" name="Int. J. Syst. Evol. Microbiol.">
        <title>The Global Catalogue of Microorganisms (GCM) 10K type strain sequencing project: providing services to taxonomists for standard genome sequencing and annotation.</title>
        <authorList>
            <consortium name="The Broad Institute Genomics Platform"/>
            <consortium name="The Broad Institute Genome Sequencing Center for Infectious Disease"/>
            <person name="Wu L."/>
            <person name="Ma J."/>
        </authorList>
    </citation>
    <scope>NUCLEOTIDE SEQUENCE [LARGE SCALE GENOMIC DNA]</scope>
    <source>
        <strain evidence="4">KCTC 42805</strain>
    </source>
</reference>
<dbReference type="InterPro" id="IPR000601">
    <property type="entry name" value="PKD_dom"/>
</dbReference>
<comment type="caution">
    <text evidence="3">The sequence shown here is derived from an EMBL/GenBank/DDBJ whole genome shotgun (WGS) entry which is preliminary data.</text>
</comment>
<evidence type="ECO:0000256" key="1">
    <source>
        <dbReference type="SAM" id="SignalP"/>
    </source>
</evidence>
<proteinExistence type="predicted"/>
<organism evidence="3 4">
    <name type="scientific">Spirosoma soli</name>
    <dbReference type="NCBI Taxonomy" id="1770529"/>
    <lineage>
        <taxon>Bacteria</taxon>
        <taxon>Pseudomonadati</taxon>
        <taxon>Bacteroidota</taxon>
        <taxon>Cytophagia</taxon>
        <taxon>Cytophagales</taxon>
        <taxon>Cytophagaceae</taxon>
        <taxon>Spirosoma</taxon>
    </lineage>
</organism>
<dbReference type="Pfam" id="PF18911">
    <property type="entry name" value="PKD_4"/>
    <property type="match status" value="2"/>
</dbReference>
<evidence type="ECO:0000313" key="3">
    <source>
        <dbReference type="EMBL" id="MFD2570954.1"/>
    </source>
</evidence>
<dbReference type="PROSITE" id="PS50093">
    <property type="entry name" value="PKD"/>
    <property type="match status" value="2"/>
</dbReference>
<dbReference type="EMBL" id="JBHULN010000005">
    <property type="protein sequence ID" value="MFD2570954.1"/>
    <property type="molecule type" value="Genomic_DNA"/>
</dbReference>
<dbReference type="InterPro" id="IPR022409">
    <property type="entry name" value="PKD/Chitinase_dom"/>
</dbReference>
<accession>A0ABW5M2S5</accession>
<feature type="chain" id="PRO_5047502693" evidence="1">
    <location>
        <begin position="23"/>
        <end position="440"/>
    </location>
</feature>
<dbReference type="Proteomes" id="UP001597469">
    <property type="component" value="Unassembled WGS sequence"/>
</dbReference>
<dbReference type="InterPro" id="IPR035986">
    <property type="entry name" value="PKD_dom_sf"/>
</dbReference>
<feature type="domain" description="PKD" evidence="2">
    <location>
        <begin position="124"/>
        <end position="207"/>
    </location>
</feature>
<gene>
    <name evidence="3" type="ORF">ACFSUS_09940</name>
</gene>
<feature type="signal peptide" evidence="1">
    <location>
        <begin position="1"/>
        <end position="22"/>
    </location>
</feature>
<name>A0ABW5M2S5_9BACT</name>
<dbReference type="Gene3D" id="2.60.40.10">
    <property type="entry name" value="Immunoglobulins"/>
    <property type="match status" value="2"/>
</dbReference>